<dbReference type="AlphaFoldDB" id="A0ABD3R3S5"/>
<comment type="caution">
    <text evidence="1">The sequence shown here is derived from an EMBL/GenBank/DDBJ whole genome shotgun (WGS) entry which is preliminary data.</text>
</comment>
<dbReference type="InterPro" id="IPR008979">
    <property type="entry name" value="Galactose-bd-like_sf"/>
</dbReference>
<proteinExistence type="predicted"/>
<protein>
    <recommendedName>
        <fullName evidence="3">F5/8 type C domain-containing protein</fullName>
    </recommendedName>
</protein>
<keyword evidence="2" id="KW-1185">Reference proteome</keyword>
<evidence type="ECO:0000313" key="1">
    <source>
        <dbReference type="EMBL" id="KAL3804555.1"/>
    </source>
</evidence>
<gene>
    <name evidence="1" type="ORF">ACHAWO_005450</name>
</gene>
<reference evidence="1 2" key="1">
    <citation type="submission" date="2024-10" db="EMBL/GenBank/DDBJ databases">
        <title>Updated reference genomes for cyclostephanoid diatoms.</title>
        <authorList>
            <person name="Roberts W.R."/>
            <person name="Alverson A.J."/>
        </authorList>
    </citation>
    <scope>NUCLEOTIDE SEQUENCE [LARGE SCALE GENOMIC DNA]</scope>
    <source>
        <strain evidence="1 2">AJA010-31</strain>
    </source>
</reference>
<sequence length="239" mass="26087">MSGLTNISENACVNSCTGLNSSVIGVESCGVDGTYSCCNHLEYYVTAPNGADLKSKHPICFLLPKRKKTQARFHHRTAFSSIEIQAIFAGVNVAKDGYSTQSSTWGLFNAENAINNNASTFSHTNDGSVWLMVDLGAFFDVESVMIENRFCRGANDPSGCLCHLTNATMSLLDGNDATVSSVTLGNTCRQRLLETLFVSSPSFCANQAMHTTIPSIQPNEAPLKWMQRSRRLRSRPKKC</sequence>
<accession>A0ABD3R3S5</accession>
<name>A0ABD3R3S5_9STRA</name>
<dbReference type="Gene3D" id="2.60.120.260">
    <property type="entry name" value="Galactose-binding domain-like"/>
    <property type="match status" value="1"/>
</dbReference>
<dbReference type="Proteomes" id="UP001530400">
    <property type="component" value="Unassembled WGS sequence"/>
</dbReference>
<dbReference type="SUPFAM" id="SSF49785">
    <property type="entry name" value="Galactose-binding domain-like"/>
    <property type="match status" value="1"/>
</dbReference>
<dbReference type="EMBL" id="JALLPJ020000038">
    <property type="protein sequence ID" value="KAL3804555.1"/>
    <property type="molecule type" value="Genomic_DNA"/>
</dbReference>
<organism evidence="1 2">
    <name type="scientific">Cyclotella atomus</name>
    <dbReference type="NCBI Taxonomy" id="382360"/>
    <lineage>
        <taxon>Eukaryota</taxon>
        <taxon>Sar</taxon>
        <taxon>Stramenopiles</taxon>
        <taxon>Ochrophyta</taxon>
        <taxon>Bacillariophyta</taxon>
        <taxon>Coscinodiscophyceae</taxon>
        <taxon>Thalassiosirophycidae</taxon>
        <taxon>Stephanodiscales</taxon>
        <taxon>Stephanodiscaceae</taxon>
        <taxon>Cyclotella</taxon>
    </lineage>
</organism>
<evidence type="ECO:0008006" key="3">
    <source>
        <dbReference type="Google" id="ProtNLM"/>
    </source>
</evidence>
<evidence type="ECO:0000313" key="2">
    <source>
        <dbReference type="Proteomes" id="UP001530400"/>
    </source>
</evidence>